<dbReference type="PANTHER" id="PTHR38432">
    <property type="entry name" value="TELA-LIKE PROTEIN SAOUHSC_01408"/>
    <property type="match status" value="1"/>
</dbReference>
<organism evidence="5 6">
    <name type="scientific">Phaeovibrio sulfidiphilus</name>
    <dbReference type="NCBI Taxonomy" id="1220600"/>
    <lineage>
        <taxon>Bacteria</taxon>
        <taxon>Pseudomonadati</taxon>
        <taxon>Pseudomonadota</taxon>
        <taxon>Alphaproteobacteria</taxon>
        <taxon>Rhodospirillales</taxon>
        <taxon>Rhodospirillaceae</taxon>
        <taxon>Phaeovibrio</taxon>
    </lineage>
</organism>
<evidence type="ECO:0000256" key="4">
    <source>
        <dbReference type="SAM" id="MobiDB-lite"/>
    </source>
</evidence>
<comment type="caution">
    <text evidence="5">The sequence shown here is derived from an EMBL/GenBank/DDBJ whole genome shotgun (WGS) entry which is preliminary data.</text>
</comment>
<keyword evidence="3" id="KW-0175">Coiled coil</keyword>
<gene>
    <name evidence="5" type="ORF">IHV25_03370</name>
</gene>
<comment type="similarity">
    <text evidence="1 2">Belongs to the TelA family.</text>
</comment>
<dbReference type="AlphaFoldDB" id="A0A8J7CP65"/>
<feature type="compositionally biased region" description="Low complexity" evidence="4">
    <location>
        <begin position="376"/>
        <end position="387"/>
    </location>
</feature>
<protein>
    <submittedName>
        <fullName evidence="5">Toxic anion resistance protein</fullName>
    </submittedName>
</protein>
<dbReference type="EMBL" id="JACZHT010000002">
    <property type="protein sequence ID" value="MBE1236692.1"/>
    <property type="molecule type" value="Genomic_DNA"/>
</dbReference>
<dbReference type="Proteomes" id="UP000631034">
    <property type="component" value="Unassembled WGS sequence"/>
</dbReference>
<feature type="region of interest" description="Disordered" evidence="4">
    <location>
        <begin position="357"/>
        <end position="387"/>
    </location>
</feature>
<evidence type="ECO:0000313" key="6">
    <source>
        <dbReference type="Proteomes" id="UP000631034"/>
    </source>
</evidence>
<feature type="coiled-coil region" evidence="3">
    <location>
        <begin position="153"/>
        <end position="214"/>
    </location>
</feature>
<dbReference type="Pfam" id="PF05816">
    <property type="entry name" value="TelA"/>
    <property type="match status" value="1"/>
</dbReference>
<dbReference type="PANTHER" id="PTHR38432:SF1">
    <property type="entry name" value="TELA-LIKE PROTEIN SAOUHSC_01408"/>
    <property type="match status" value="1"/>
</dbReference>
<evidence type="ECO:0000256" key="2">
    <source>
        <dbReference type="PIRNR" id="PIRNR026508"/>
    </source>
</evidence>
<evidence type="ECO:0000256" key="3">
    <source>
        <dbReference type="SAM" id="Coils"/>
    </source>
</evidence>
<dbReference type="InterPro" id="IPR008863">
    <property type="entry name" value="Toxic_anion-R_TelA"/>
</dbReference>
<accession>A0A8J7CP65</accession>
<dbReference type="RefSeq" id="WP_192533688.1">
    <property type="nucleotide sequence ID" value="NZ_JACZHT010000002.1"/>
</dbReference>
<sequence>MSIPPTDLVAIDPAGLPEKKTVEDITRTISLEDPSLPVTYGVRTMREISKFSDGLLERVRARDAGEMGELLTDLMLNVKGIDLSAFGKEKKGFFRSLPVIGDLLGSAEREVAKFDTLAKQVDVISRKLDSSIVQLIRDIEVLEQLYNNNLTFHKDLTAHIEAGRQKLEEARATELPRLQAEAEESGDAMKAQAVRDYADRLNRFERRLHDLQLSRTITLQTAPQIRVIQGNNQTLVEKIQTSLLTTIPVWKNQMVLALSLDNQRKAASLQKQVADTTNELLRRNAEMLQQSSVATANEVERSVIDIETLREVQQKLVSTIEETLRIAQDGRQKRLSVEKELVTMEDELRERLTSLQATADQAAVEHNRPAGALEDASAPTTTSGSAS</sequence>
<evidence type="ECO:0000313" key="5">
    <source>
        <dbReference type="EMBL" id="MBE1236692.1"/>
    </source>
</evidence>
<evidence type="ECO:0000256" key="1">
    <source>
        <dbReference type="ARBA" id="ARBA00005541"/>
    </source>
</evidence>
<dbReference type="PIRSF" id="PIRSF026508">
    <property type="entry name" value="TelA"/>
    <property type="match status" value="1"/>
</dbReference>
<proteinExistence type="inferred from homology"/>
<reference evidence="5" key="1">
    <citation type="submission" date="2020-10" db="EMBL/GenBank/DDBJ databases">
        <title>Genome sequence of the unusual species of purple photosynthetic bacteria, Phaeovibrio sulfidiphilus DSM 23193, type strain.</title>
        <authorList>
            <person name="Kyndt J.A."/>
            <person name="Meyer T.E."/>
        </authorList>
    </citation>
    <scope>NUCLEOTIDE SEQUENCE</scope>
    <source>
        <strain evidence="5">DSM 23193</strain>
    </source>
</reference>
<name>A0A8J7CP65_9PROT</name>
<keyword evidence="6" id="KW-1185">Reference proteome</keyword>